<gene>
    <name evidence="1" type="ORF">IQ260_27545</name>
</gene>
<dbReference type="Proteomes" id="UP000615026">
    <property type="component" value="Unassembled WGS sequence"/>
</dbReference>
<comment type="caution">
    <text evidence="1">The sequence shown here is derived from an EMBL/GenBank/DDBJ whole genome shotgun (WGS) entry which is preliminary data.</text>
</comment>
<proteinExistence type="predicted"/>
<organism evidence="1 2">
    <name type="scientific">Leptolyngbya cf. ectocarpi LEGE 11479</name>
    <dbReference type="NCBI Taxonomy" id="1828722"/>
    <lineage>
        <taxon>Bacteria</taxon>
        <taxon>Bacillati</taxon>
        <taxon>Cyanobacteriota</taxon>
        <taxon>Cyanophyceae</taxon>
        <taxon>Leptolyngbyales</taxon>
        <taxon>Leptolyngbyaceae</taxon>
        <taxon>Leptolyngbya group</taxon>
        <taxon>Leptolyngbya</taxon>
    </lineage>
</organism>
<protein>
    <submittedName>
        <fullName evidence="1">Uncharacterized protein</fullName>
    </submittedName>
</protein>
<dbReference type="EMBL" id="JADEXP010000425">
    <property type="protein sequence ID" value="MBE9070403.1"/>
    <property type="molecule type" value="Genomic_DNA"/>
</dbReference>
<evidence type="ECO:0000313" key="2">
    <source>
        <dbReference type="Proteomes" id="UP000615026"/>
    </source>
</evidence>
<accession>A0A929FDA4</accession>
<evidence type="ECO:0000313" key="1">
    <source>
        <dbReference type="EMBL" id="MBE9070403.1"/>
    </source>
</evidence>
<name>A0A929FDA4_LEPEC</name>
<keyword evidence="2" id="KW-1185">Reference proteome</keyword>
<sequence>MNVIATPTQYKICVKGHLAPHWSHWFEGFEITLKDNGETLLSGPVADQAALYGVLIKIRDLGLPLVSVMPVQPKQTENSAKGEQL</sequence>
<reference evidence="1" key="1">
    <citation type="submission" date="2020-10" db="EMBL/GenBank/DDBJ databases">
        <authorList>
            <person name="Castelo-Branco R."/>
            <person name="Eusebio N."/>
            <person name="Adriana R."/>
            <person name="Vieira A."/>
            <person name="Brugerolle De Fraissinette N."/>
            <person name="Rezende De Castro R."/>
            <person name="Schneider M.P."/>
            <person name="Vasconcelos V."/>
            <person name="Leao P.N."/>
        </authorList>
    </citation>
    <scope>NUCLEOTIDE SEQUENCE</scope>
    <source>
        <strain evidence="1">LEGE 11479</strain>
    </source>
</reference>
<dbReference type="AlphaFoldDB" id="A0A929FDA4"/>